<keyword evidence="3" id="KW-1185">Reference proteome</keyword>
<protein>
    <submittedName>
        <fullName evidence="2">Uncharacterized protein</fullName>
    </submittedName>
</protein>
<dbReference type="Proteomes" id="UP000440578">
    <property type="component" value="Unassembled WGS sequence"/>
</dbReference>
<evidence type="ECO:0000313" key="3">
    <source>
        <dbReference type="Proteomes" id="UP000440578"/>
    </source>
</evidence>
<evidence type="ECO:0000256" key="1">
    <source>
        <dbReference type="SAM" id="MobiDB-lite"/>
    </source>
</evidence>
<organism evidence="2 3">
    <name type="scientific">Amphibalanus amphitrite</name>
    <name type="common">Striped barnacle</name>
    <name type="synonym">Balanus amphitrite</name>
    <dbReference type="NCBI Taxonomy" id="1232801"/>
    <lineage>
        <taxon>Eukaryota</taxon>
        <taxon>Metazoa</taxon>
        <taxon>Ecdysozoa</taxon>
        <taxon>Arthropoda</taxon>
        <taxon>Crustacea</taxon>
        <taxon>Multicrustacea</taxon>
        <taxon>Cirripedia</taxon>
        <taxon>Thoracica</taxon>
        <taxon>Thoracicalcarea</taxon>
        <taxon>Balanomorpha</taxon>
        <taxon>Balanoidea</taxon>
        <taxon>Balanidae</taxon>
        <taxon>Amphibalaninae</taxon>
        <taxon>Amphibalanus</taxon>
    </lineage>
</organism>
<sequence length="80" mass="8374">MKETADTDADRRESASGLDMEDEAALGFEHTLQALGRREGDGYPVLRQLSGLPGHGIGDLVAGDSRVTGNPLKVHAVASS</sequence>
<feature type="region of interest" description="Disordered" evidence="1">
    <location>
        <begin position="1"/>
        <end position="23"/>
    </location>
</feature>
<dbReference type="AlphaFoldDB" id="A0A6A4WMC3"/>
<comment type="caution">
    <text evidence="2">The sequence shown here is derived from an EMBL/GenBank/DDBJ whole genome shotgun (WGS) entry which is preliminary data.</text>
</comment>
<reference evidence="2 3" key="1">
    <citation type="submission" date="2019-07" db="EMBL/GenBank/DDBJ databases">
        <title>Draft genome assembly of a fouling barnacle, Amphibalanus amphitrite (Darwin, 1854): The first reference genome for Thecostraca.</title>
        <authorList>
            <person name="Kim W."/>
        </authorList>
    </citation>
    <scope>NUCLEOTIDE SEQUENCE [LARGE SCALE GENOMIC DNA]</scope>
    <source>
        <strain evidence="2">SNU_AA5</strain>
        <tissue evidence="2">Soma without cirri and trophi</tissue>
    </source>
</reference>
<gene>
    <name evidence="2" type="ORF">FJT64_023450</name>
</gene>
<proteinExistence type="predicted"/>
<dbReference type="EMBL" id="VIIS01000808">
    <property type="protein sequence ID" value="KAF0304840.1"/>
    <property type="molecule type" value="Genomic_DNA"/>
</dbReference>
<evidence type="ECO:0000313" key="2">
    <source>
        <dbReference type="EMBL" id="KAF0304840.1"/>
    </source>
</evidence>
<name>A0A6A4WMC3_AMPAM</name>
<feature type="compositionally biased region" description="Basic and acidic residues" evidence="1">
    <location>
        <begin position="1"/>
        <end position="14"/>
    </location>
</feature>
<accession>A0A6A4WMC3</accession>